<evidence type="ECO:0000256" key="1">
    <source>
        <dbReference type="SAM" id="MobiDB-lite"/>
    </source>
</evidence>
<reference evidence="3" key="2">
    <citation type="submission" date="2015-01" db="EMBL/GenBank/DDBJ databases">
        <title>Evolutionary Origins and Diversification of the Mycorrhizal Mutualists.</title>
        <authorList>
            <consortium name="DOE Joint Genome Institute"/>
            <consortium name="Mycorrhizal Genomics Consortium"/>
            <person name="Kohler A."/>
            <person name="Kuo A."/>
            <person name="Nagy L.G."/>
            <person name="Floudas D."/>
            <person name="Copeland A."/>
            <person name="Barry K.W."/>
            <person name="Cichocki N."/>
            <person name="Veneault-Fourrey C."/>
            <person name="LaButti K."/>
            <person name="Lindquist E.A."/>
            <person name="Lipzen A."/>
            <person name="Lundell T."/>
            <person name="Morin E."/>
            <person name="Murat C."/>
            <person name="Riley R."/>
            <person name="Ohm R."/>
            <person name="Sun H."/>
            <person name="Tunlid A."/>
            <person name="Henrissat B."/>
            <person name="Grigoriev I.V."/>
            <person name="Hibbett D.S."/>
            <person name="Martin F."/>
        </authorList>
    </citation>
    <scope>NUCLEOTIDE SEQUENCE [LARGE SCALE GENOMIC DNA]</scope>
    <source>
        <strain evidence="3">Foug A</strain>
    </source>
</reference>
<feature type="region of interest" description="Disordered" evidence="1">
    <location>
        <begin position="281"/>
        <end position="328"/>
    </location>
</feature>
<feature type="compositionally biased region" description="Acidic residues" evidence="1">
    <location>
        <begin position="296"/>
        <end position="328"/>
    </location>
</feature>
<sequence>MSSGNNTDGGNNGNGADKVNWQHIALPDLIEQVEDLLEWAAEQEAQRKAKEERKKAKEEAKRVAKEEAKRLAEEEAKKKAEEDTQKRAKFQARWQADMERKVREKAEAKAASEVMKAHIAQKAAQGEKPKPKVHATLGSQPMRAQRGGPGVVPPVRPMLEEQQQQVKCYFEVLMATMKRLASGEKHKESKTSVTMVTMSPQGGKKRKRMRKVVANAASTEEIEEALGGFSVAGPSMQPDPVMQVLDWQLGEVIVAIDHNMRELACLGGKMDGFVWEMKRMADQSDQKGKGKARPEETEEEEEKSDNGEDKEEVDNVSDVDAEGEDAEE</sequence>
<dbReference type="Proteomes" id="UP000053989">
    <property type="component" value="Unassembled WGS sequence"/>
</dbReference>
<feature type="compositionally biased region" description="Basic and acidic residues" evidence="1">
    <location>
        <begin position="44"/>
        <end position="86"/>
    </location>
</feature>
<evidence type="ECO:0000313" key="3">
    <source>
        <dbReference type="Proteomes" id="UP000053989"/>
    </source>
</evidence>
<keyword evidence="3" id="KW-1185">Reference proteome</keyword>
<name>A0A0C3DPT5_9AGAM</name>
<feature type="region of interest" description="Disordered" evidence="1">
    <location>
        <begin position="44"/>
        <end position="96"/>
    </location>
</feature>
<dbReference type="STRING" id="1036808.A0A0C3DPT5"/>
<feature type="compositionally biased region" description="Polar residues" evidence="1">
    <location>
        <begin position="191"/>
        <end position="200"/>
    </location>
</feature>
<protein>
    <submittedName>
        <fullName evidence="2">Uncharacterized protein</fullName>
    </submittedName>
</protein>
<reference evidence="2 3" key="1">
    <citation type="submission" date="2014-04" db="EMBL/GenBank/DDBJ databases">
        <authorList>
            <consortium name="DOE Joint Genome Institute"/>
            <person name="Kuo A."/>
            <person name="Kohler A."/>
            <person name="Nagy L.G."/>
            <person name="Floudas D."/>
            <person name="Copeland A."/>
            <person name="Barry K.W."/>
            <person name="Cichocki N."/>
            <person name="Veneault-Fourrey C."/>
            <person name="LaButti K."/>
            <person name="Lindquist E.A."/>
            <person name="Lipzen A."/>
            <person name="Lundell T."/>
            <person name="Morin E."/>
            <person name="Murat C."/>
            <person name="Sun H."/>
            <person name="Tunlid A."/>
            <person name="Henrissat B."/>
            <person name="Grigoriev I.V."/>
            <person name="Hibbett D.S."/>
            <person name="Martin F."/>
            <person name="Nordberg H.P."/>
            <person name="Cantor M.N."/>
            <person name="Hua S.X."/>
        </authorList>
    </citation>
    <scope>NUCLEOTIDE SEQUENCE [LARGE SCALE GENOMIC DNA]</scope>
    <source>
        <strain evidence="2 3">Foug A</strain>
    </source>
</reference>
<gene>
    <name evidence="2" type="ORF">SCLCIDRAFT_24927</name>
</gene>
<feature type="compositionally biased region" description="Basic and acidic residues" evidence="1">
    <location>
        <begin position="281"/>
        <end position="295"/>
    </location>
</feature>
<dbReference type="HOGENOM" id="CLU_080791_0_0_1"/>
<feature type="region of interest" description="Disordered" evidence="1">
    <location>
        <begin position="183"/>
        <end position="208"/>
    </location>
</feature>
<accession>A0A0C3DPT5</accession>
<dbReference type="EMBL" id="KN822041">
    <property type="protein sequence ID" value="KIM62635.1"/>
    <property type="molecule type" value="Genomic_DNA"/>
</dbReference>
<dbReference type="OrthoDB" id="2706629at2759"/>
<organism evidence="2 3">
    <name type="scientific">Scleroderma citrinum Foug A</name>
    <dbReference type="NCBI Taxonomy" id="1036808"/>
    <lineage>
        <taxon>Eukaryota</taxon>
        <taxon>Fungi</taxon>
        <taxon>Dikarya</taxon>
        <taxon>Basidiomycota</taxon>
        <taxon>Agaricomycotina</taxon>
        <taxon>Agaricomycetes</taxon>
        <taxon>Agaricomycetidae</taxon>
        <taxon>Boletales</taxon>
        <taxon>Sclerodermatineae</taxon>
        <taxon>Sclerodermataceae</taxon>
        <taxon>Scleroderma</taxon>
    </lineage>
</organism>
<dbReference type="InParanoid" id="A0A0C3DPT5"/>
<dbReference type="AlphaFoldDB" id="A0A0C3DPT5"/>
<evidence type="ECO:0000313" key="2">
    <source>
        <dbReference type="EMBL" id="KIM62635.1"/>
    </source>
</evidence>
<proteinExistence type="predicted"/>